<comment type="function">
    <text evidence="10">Mitochondrial metal transporter involved in mitochondrial iron accumulation.</text>
</comment>
<keyword evidence="8" id="KW-0406">Ion transport</keyword>
<dbReference type="HOGENOM" id="CLU_013430_12_2_1"/>
<dbReference type="eggNOG" id="KOG1485">
    <property type="taxonomic scope" value="Eukaryota"/>
</dbReference>
<dbReference type="STRING" id="559295.C5E2A5"/>
<dbReference type="InterPro" id="IPR050291">
    <property type="entry name" value="CDF_Transporter"/>
</dbReference>
<keyword evidence="9" id="KW-0472">Membrane</keyword>
<dbReference type="InterPro" id="IPR058533">
    <property type="entry name" value="Cation_efflux_TM"/>
</dbReference>
<dbReference type="GO" id="GO:0008324">
    <property type="term" value="F:monoatomic cation transmembrane transporter activity"/>
    <property type="evidence" value="ECO:0007669"/>
    <property type="project" value="InterPro"/>
</dbReference>
<dbReference type="Pfam" id="PF01545">
    <property type="entry name" value="Cation_efflux"/>
    <property type="match status" value="1"/>
</dbReference>
<evidence type="ECO:0000313" key="13">
    <source>
        <dbReference type="EMBL" id="CAR30166.1"/>
    </source>
</evidence>
<keyword evidence="4" id="KW-0813">Transport</keyword>
<keyword evidence="3" id="KW-0409">Iron storage</keyword>
<dbReference type="FunFam" id="1.20.1510.10:FF:000013">
    <property type="entry name" value="Cation efflux family protein"/>
    <property type="match status" value="1"/>
</dbReference>
<protein>
    <submittedName>
        <fullName evidence="13">KLTH0H03388p</fullName>
    </submittedName>
</protein>
<reference evidence="13 14" key="1">
    <citation type="journal article" date="2009" name="Genome Res.">
        <title>Comparative genomics of protoploid Saccharomycetaceae.</title>
        <authorList>
            <consortium name="The Genolevures Consortium"/>
            <person name="Souciet J.-L."/>
            <person name="Dujon B."/>
            <person name="Gaillardin C."/>
            <person name="Johnston M."/>
            <person name="Baret P.V."/>
            <person name="Cliften P."/>
            <person name="Sherman D.J."/>
            <person name="Weissenbach J."/>
            <person name="Westhof E."/>
            <person name="Wincker P."/>
            <person name="Jubin C."/>
            <person name="Poulain J."/>
            <person name="Barbe V."/>
            <person name="Segurens B."/>
            <person name="Artiguenave F."/>
            <person name="Anthouard V."/>
            <person name="Vacherie B."/>
            <person name="Val M.-E."/>
            <person name="Fulton R.S."/>
            <person name="Minx P."/>
            <person name="Wilson R."/>
            <person name="Durrens P."/>
            <person name="Jean G."/>
            <person name="Marck C."/>
            <person name="Martin T."/>
            <person name="Nikolski M."/>
            <person name="Rolland T."/>
            <person name="Seret M.-L."/>
            <person name="Casaregola S."/>
            <person name="Despons L."/>
            <person name="Fairhead C."/>
            <person name="Fischer G."/>
            <person name="Lafontaine I."/>
            <person name="Leh V."/>
            <person name="Lemaire M."/>
            <person name="de Montigny J."/>
            <person name="Neuveglise C."/>
            <person name="Thierry A."/>
            <person name="Blanc-Lenfle I."/>
            <person name="Bleykasten C."/>
            <person name="Diffels J."/>
            <person name="Fritsch E."/>
            <person name="Frangeul L."/>
            <person name="Goeffon A."/>
            <person name="Jauniaux N."/>
            <person name="Kachouri-Lafond R."/>
            <person name="Payen C."/>
            <person name="Potier S."/>
            <person name="Pribylova L."/>
            <person name="Ozanne C."/>
            <person name="Richard G.-F."/>
            <person name="Sacerdot C."/>
            <person name="Straub M.-L."/>
            <person name="Talla E."/>
        </authorList>
    </citation>
    <scope>NUCLEOTIDE SEQUENCE [LARGE SCALE GENOMIC DNA]</scope>
    <source>
        <strain evidence="14">ATCC 56472 / CBS 6340 / NRRL Y-8284</strain>
    </source>
</reference>
<dbReference type="GO" id="GO:0006879">
    <property type="term" value="P:intracellular iron ion homeostasis"/>
    <property type="evidence" value="ECO:0007669"/>
    <property type="project" value="UniProtKB-KW"/>
</dbReference>
<evidence type="ECO:0000256" key="2">
    <source>
        <dbReference type="ARBA" id="ARBA00008873"/>
    </source>
</evidence>
<evidence type="ECO:0000256" key="10">
    <source>
        <dbReference type="ARBA" id="ARBA00055037"/>
    </source>
</evidence>
<keyword evidence="7" id="KW-1133">Transmembrane helix</keyword>
<dbReference type="InterPro" id="IPR027469">
    <property type="entry name" value="Cation_efflux_TMD_sf"/>
</dbReference>
<evidence type="ECO:0000256" key="1">
    <source>
        <dbReference type="ARBA" id="ARBA00004141"/>
    </source>
</evidence>
<dbReference type="InterPro" id="IPR002524">
    <property type="entry name" value="Cation_efflux"/>
</dbReference>
<keyword evidence="3" id="KW-0408">Iron</keyword>
<dbReference type="Gene3D" id="1.20.1510.10">
    <property type="entry name" value="Cation efflux protein transmembrane domain"/>
    <property type="match status" value="1"/>
</dbReference>
<evidence type="ECO:0000256" key="7">
    <source>
        <dbReference type="ARBA" id="ARBA00022989"/>
    </source>
</evidence>
<evidence type="ECO:0000256" key="4">
    <source>
        <dbReference type="ARBA" id="ARBA00022448"/>
    </source>
</evidence>
<keyword evidence="6" id="KW-0812">Transmembrane</keyword>
<dbReference type="GeneID" id="8294341"/>
<keyword evidence="14" id="KW-1185">Reference proteome</keyword>
<sequence>MIKPSAYPVGLQFYHNIGKSRCRQLVWNLCFHQRSIHNSSRRLINEGKKGGIGKTDAERRLEKQAKFQDLSDAFEESRHIHMKESETEQNDTLHLGSMLYREAGHTHSHASSQSNPLLKMSRKEFKKNPGVRITWIGLWINVGLALGKFAGAIMFHSQALIADSVHALSDLVSDFLTLASVKLSSKQPTAEYPGGYGKIETLGSLSVSAILAFAGLSIGWSSLCAIAAPLLPHAVLDVVSTFSHSHSHGGPTDVANINAAWIAGGSIIIKEWIFNATKKVAIETNSNVLLANAWHHRVDSLTSLVALVTISSGYFFNIQSLDAVGGLLVSALVVKTGADGMIGAMKELVDRAVAGDDPRYVTVKDNTQEILRKLISNNNAKKPYGLKNLTVLSSGPEMHAKMTLEVPLQRWENVLTIKEFEIVTDHLRKTLRENIPTLRNIDIDYVEERPPLSPEQLKEIENQKKLGQFPTPQNESASDGPLPSGHTHSHFGLGSGHTHKH</sequence>
<dbReference type="GO" id="GO:0005739">
    <property type="term" value="C:mitochondrion"/>
    <property type="evidence" value="ECO:0007669"/>
    <property type="project" value="UniProtKB-ARBA"/>
</dbReference>
<dbReference type="SUPFAM" id="SSF161111">
    <property type="entry name" value="Cation efflux protein transmembrane domain-like"/>
    <property type="match status" value="1"/>
</dbReference>
<comment type="similarity">
    <text evidence="2">Belongs to the cation diffusion facilitator (CDF) transporter (TC 2.A.4) family. SLC30A subfamily.</text>
</comment>
<evidence type="ECO:0000256" key="6">
    <source>
        <dbReference type="ARBA" id="ARBA00022692"/>
    </source>
</evidence>
<evidence type="ECO:0000256" key="5">
    <source>
        <dbReference type="ARBA" id="ARBA00022496"/>
    </source>
</evidence>
<gene>
    <name evidence="13" type="ordered locus">KLTH0H03388g</name>
</gene>
<dbReference type="GO" id="GO:0016020">
    <property type="term" value="C:membrane"/>
    <property type="evidence" value="ECO:0007669"/>
    <property type="project" value="UniProtKB-SubCell"/>
</dbReference>
<comment type="subcellular location">
    <subcellularLocation>
        <location evidence="1">Membrane</location>
        <topology evidence="1">Multi-pass membrane protein</topology>
    </subcellularLocation>
</comment>
<accession>C5E2A5</accession>
<dbReference type="InParanoid" id="C5E2A5"/>
<dbReference type="OMA" id="GVYFHSQ"/>
<dbReference type="Proteomes" id="UP000002036">
    <property type="component" value="Chromosome H"/>
</dbReference>
<dbReference type="GO" id="GO:0006826">
    <property type="term" value="P:iron ion transport"/>
    <property type="evidence" value="ECO:0007669"/>
    <property type="project" value="UniProtKB-KW"/>
</dbReference>
<keyword evidence="5" id="KW-0410">Iron transport</keyword>
<dbReference type="KEGG" id="lth:KLTH0H03388g"/>
<dbReference type="NCBIfam" id="TIGR01297">
    <property type="entry name" value="CDF"/>
    <property type="match status" value="1"/>
</dbReference>
<dbReference type="FunCoup" id="C5E2A5">
    <property type="interactions" value="76"/>
</dbReference>
<evidence type="ECO:0000256" key="9">
    <source>
        <dbReference type="ARBA" id="ARBA00023136"/>
    </source>
</evidence>
<dbReference type="OrthoDB" id="435980at2759"/>
<evidence type="ECO:0000256" key="11">
    <source>
        <dbReference type="SAM" id="MobiDB-lite"/>
    </source>
</evidence>
<name>C5E2A5_LACTC</name>
<feature type="region of interest" description="Disordered" evidence="11">
    <location>
        <begin position="458"/>
        <end position="501"/>
    </location>
</feature>
<feature type="domain" description="Cation efflux protein transmembrane" evidence="12">
    <location>
        <begin position="135"/>
        <end position="339"/>
    </location>
</feature>
<dbReference type="PANTHER" id="PTHR43840:SF15">
    <property type="entry name" value="MITOCHONDRIAL METAL TRANSPORTER 1-RELATED"/>
    <property type="match status" value="1"/>
</dbReference>
<evidence type="ECO:0000256" key="8">
    <source>
        <dbReference type="ARBA" id="ARBA00023065"/>
    </source>
</evidence>
<evidence type="ECO:0000259" key="12">
    <source>
        <dbReference type="Pfam" id="PF01545"/>
    </source>
</evidence>
<evidence type="ECO:0000256" key="3">
    <source>
        <dbReference type="ARBA" id="ARBA00022434"/>
    </source>
</evidence>
<organism evidence="13 14">
    <name type="scientific">Lachancea thermotolerans (strain ATCC 56472 / CBS 6340 / NRRL Y-8284)</name>
    <name type="common">Yeast</name>
    <name type="synonym">Kluyveromyces thermotolerans</name>
    <dbReference type="NCBI Taxonomy" id="559295"/>
    <lineage>
        <taxon>Eukaryota</taxon>
        <taxon>Fungi</taxon>
        <taxon>Dikarya</taxon>
        <taxon>Ascomycota</taxon>
        <taxon>Saccharomycotina</taxon>
        <taxon>Saccharomycetes</taxon>
        <taxon>Saccharomycetales</taxon>
        <taxon>Saccharomycetaceae</taxon>
        <taxon>Lachancea</taxon>
    </lineage>
</organism>
<evidence type="ECO:0000313" key="14">
    <source>
        <dbReference type="Proteomes" id="UP000002036"/>
    </source>
</evidence>
<dbReference type="AlphaFoldDB" id="C5E2A5"/>
<proteinExistence type="inferred from homology"/>
<dbReference type="PANTHER" id="PTHR43840">
    <property type="entry name" value="MITOCHONDRIAL METAL TRANSPORTER 1-RELATED"/>
    <property type="match status" value="1"/>
</dbReference>
<dbReference type="RefSeq" id="XP_002556028.1">
    <property type="nucleotide sequence ID" value="XM_002555982.1"/>
</dbReference>
<dbReference type="EMBL" id="CU928180">
    <property type="protein sequence ID" value="CAR30166.1"/>
    <property type="molecule type" value="Genomic_DNA"/>
</dbReference>